<evidence type="ECO:0000259" key="2">
    <source>
        <dbReference type="Pfam" id="PF03413"/>
    </source>
</evidence>
<dbReference type="EMBL" id="JAGGDJ010000086">
    <property type="protein sequence ID" value="MBO7748936.1"/>
    <property type="molecule type" value="Genomic_DNA"/>
</dbReference>
<keyword evidence="1" id="KW-0812">Transmembrane</keyword>
<reference evidence="3 4" key="1">
    <citation type="submission" date="2021-03" db="EMBL/GenBank/DDBJ databases">
        <title>Paenibacillus artemisicola MWE-103 whole genome sequence.</title>
        <authorList>
            <person name="Ham Y.J."/>
        </authorList>
    </citation>
    <scope>NUCLEOTIDE SEQUENCE [LARGE SCALE GENOMIC DNA]</scope>
    <source>
        <strain evidence="3 4">MWE-103</strain>
    </source>
</reference>
<evidence type="ECO:0000313" key="3">
    <source>
        <dbReference type="EMBL" id="MBO7748936.1"/>
    </source>
</evidence>
<sequence length="374" mass="40970">MRKAVLRTHLLLSLILGLFVVTTCTSGSIIMIEPELESWLYPVGEHPTKGDIGAEAVKAHADALNPAFGTDVIEWPAKDGFYHVHISEDGKNERTLYADPGTGRTFGNVKEERGEPFETIYNLHRYFLMTNVIGKTHAAHLVGWIGVGLVLILATGVYLWWPSIRKLALGFRIIRGRGRLALNMSLHKVVGILSIPVLLVSAATGAVNAYEKQIPGWVGFQAKETVPDSAKKTAAGEPDAGILSLGRAVDLVREQYPHSKLIKVTLPRKPGDTYQFGVKEGFGASSDGNSTIYMDAASGAILYKTHPNWAINLYNAWRKGLHFATWGGLTTRLVAFAFGMMPLVLMITGLTVWRMKARARKRGKRRDAGRAAVA</sequence>
<dbReference type="RefSeq" id="WP_208851452.1">
    <property type="nucleotide sequence ID" value="NZ_JAGGDJ010000086.1"/>
</dbReference>
<accession>A0ABS3WKT5</accession>
<keyword evidence="4" id="KW-1185">Reference proteome</keyword>
<keyword evidence="1" id="KW-1133">Transmembrane helix</keyword>
<dbReference type="InterPro" id="IPR025711">
    <property type="entry name" value="PepSY"/>
</dbReference>
<name>A0ABS3WKT5_9BACL</name>
<feature type="transmembrane region" description="Helical" evidence="1">
    <location>
        <begin position="182"/>
        <end position="207"/>
    </location>
</feature>
<dbReference type="InterPro" id="IPR005625">
    <property type="entry name" value="PepSY-ass_TM"/>
</dbReference>
<dbReference type="Pfam" id="PF03413">
    <property type="entry name" value="PepSY"/>
    <property type="match status" value="1"/>
</dbReference>
<evidence type="ECO:0000256" key="1">
    <source>
        <dbReference type="SAM" id="Phobius"/>
    </source>
</evidence>
<gene>
    <name evidence="3" type="ORF">I8J29_32715</name>
</gene>
<keyword evidence="1" id="KW-0472">Membrane</keyword>
<feature type="transmembrane region" description="Helical" evidence="1">
    <location>
        <begin position="141"/>
        <end position="161"/>
    </location>
</feature>
<proteinExistence type="predicted"/>
<dbReference type="PANTHER" id="PTHR34219">
    <property type="entry name" value="IRON-REGULATED INNER MEMBRANE PROTEIN-RELATED"/>
    <property type="match status" value="1"/>
</dbReference>
<protein>
    <submittedName>
        <fullName evidence="3">PepSY domain-containing protein</fullName>
    </submittedName>
</protein>
<evidence type="ECO:0000313" key="4">
    <source>
        <dbReference type="Proteomes" id="UP000670947"/>
    </source>
</evidence>
<dbReference type="Pfam" id="PF03929">
    <property type="entry name" value="PepSY_TM"/>
    <property type="match status" value="1"/>
</dbReference>
<organism evidence="3 4">
    <name type="scientific">Paenibacillus artemisiicola</name>
    <dbReference type="NCBI Taxonomy" id="1172618"/>
    <lineage>
        <taxon>Bacteria</taxon>
        <taxon>Bacillati</taxon>
        <taxon>Bacillota</taxon>
        <taxon>Bacilli</taxon>
        <taxon>Bacillales</taxon>
        <taxon>Paenibacillaceae</taxon>
        <taxon>Paenibacillus</taxon>
    </lineage>
</organism>
<feature type="domain" description="PepSY" evidence="2">
    <location>
        <begin position="243"/>
        <end position="303"/>
    </location>
</feature>
<comment type="caution">
    <text evidence="3">The sequence shown here is derived from an EMBL/GenBank/DDBJ whole genome shotgun (WGS) entry which is preliminary data.</text>
</comment>
<feature type="transmembrane region" description="Helical" evidence="1">
    <location>
        <begin position="333"/>
        <end position="355"/>
    </location>
</feature>
<dbReference type="Proteomes" id="UP000670947">
    <property type="component" value="Unassembled WGS sequence"/>
</dbReference>